<proteinExistence type="inferred from homology"/>
<evidence type="ECO:0000259" key="6">
    <source>
        <dbReference type="Pfam" id="PF08281"/>
    </source>
</evidence>
<dbReference type="Gene3D" id="1.10.1740.10">
    <property type="match status" value="1"/>
</dbReference>
<dbReference type="SUPFAM" id="SSF88946">
    <property type="entry name" value="Sigma2 domain of RNA polymerase sigma factors"/>
    <property type="match status" value="1"/>
</dbReference>
<keyword evidence="4" id="KW-0804">Transcription</keyword>
<evidence type="ECO:0000313" key="7">
    <source>
        <dbReference type="EMBL" id="MBS4538511.1"/>
    </source>
</evidence>
<dbReference type="AlphaFoldDB" id="A0A942UX30"/>
<comment type="caution">
    <text evidence="7">The sequence shown here is derived from an EMBL/GenBank/DDBJ whole genome shotgun (WGS) entry which is preliminary data.</text>
</comment>
<sequence length="195" mass="22817">MDNTTLIKSCQQGNLESFEELYKDYSKNALGTAYLIAGHKGIAEDIVQEAFFQCYRKIKNLRDTNAFDVWFYKLLVRIAWKMSSKYKHTVPIEEISYKNTWWKESLDAELESRETRIVIHEAIEKLSPPLKSVIILYYFNDMTIKQISRILSCVQGTVKSRLHNAKKILEKELGKDIDKNIYKTIYKGKECSIDD</sequence>
<evidence type="ECO:0000256" key="4">
    <source>
        <dbReference type="ARBA" id="ARBA00023163"/>
    </source>
</evidence>
<dbReference type="InterPro" id="IPR007627">
    <property type="entry name" value="RNA_pol_sigma70_r2"/>
</dbReference>
<dbReference type="GO" id="GO:0006352">
    <property type="term" value="P:DNA-templated transcription initiation"/>
    <property type="evidence" value="ECO:0007669"/>
    <property type="project" value="InterPro"/>
</dbReference>
<dbReference type="SUPFAM" id="SSF88659">
    <property type="entry name" value="Sigma3 and sigma4 domains of RNA polymerase sigma factors"/>
    <property type="match status" value="1"/>
</dbReference>
<keyword evidence="2" id="KW-0805">Transcription regulation</keyword>
<dbReference type="EMBL" id="WSFT01000036">
    <property type="protein sequence ID" value="MBS4538511.1"/>
    <property type="molecule type" value="Genomic_DNA"/>
</dbReference>
<keyword evidence="8" id="KW-1185">Reference proteome</keyword>
<dbReference type="Pfam" id="PF04542">
    <property type="entry name" value="Sigma70_r2"/>
    <property type="match status" value="1"/>
</dbReference>
<gene>
    <name evidence="7" type="ORF">GOQ27_08545</name>
</gene>
<dbReference type="GO" id="GO:0003677">
    <property type="term" value="F:DNA binding"/>
    <property type="evidence" value="ECO:0007669"/>
    <property type="project" value="InterPro"/>
</dbReference>
<dbReference type="InterPro" id="IPR013325">
    <property type="entry name" value="RNA_pol_sigma_r2"/>
</dbReference>
<name>A0A942UX30_9FIRM</name>
<dbReference type="Proteomes" id="UP000724672">
    <property type="component" value="Unassembled WGS sequence"/>
</dbReference>
<evidence type="ECO:0000259" key="5">
    <source>
        <dbReference type="Pfam" id="PF04542"/>
    </source>
</evidence>
<dbReference type="GO" id="GO:0016987">
    <property type="term" value="F:sigma factor activity"/>
    <property type="evidence" value="ECO:0007669"/>
    <property type="project" value="UniProtKB-KW"/>
</dbReference>
<evidence type="ECO:0000256" key="3">
    <source>
        <dbReference type="ARBA" id="ARBA00023082"/>
    </source>
</evidence>
<comment type="similarity">
    <text evidence="1">Belongs to the sigma-70 factor family. ECF subfamily.</text>
</comment>
<dbReference type="PANTHER" id="PTHR43133:SF51">
    <property type="entry name" value="RNA POLYMERASE SIGMA FACTOR"/>
    <property type="match status" value="1"/>
</dbReference>
<feature type="domain" description="RNA polymerase sigma-70 region 2" evidence="5">
    <location>
        <begin position="21"/>
        <end position="77"/>
    </location>
</feature>
<dbReference type="InterPro" id="IPR036388">
    <property type="entry name" value="WH-like_DNA-bd_sf"/>
</dbReference>
<evidence type="ECO:0000256" key="2">
    <source>
        <dbReference type="ARBA" id="ARBA00023015"/>
    </source>
</evidence>
<dbReference type="Pfam" id="PF08281">
    <property type="entry name" value="Sigma70_r4_2"/>
    <property type="match status" value="1"/>
</dbReference>
<dbReference type="PANTHER" id="PTHR43133">
    <property type="entry name" value="RNA POLYMERASE ECF-TYPE SIGMA FACTO"/>
    <property type="match status" value="1"/>
</dbReference>
<keyword evidence="3" id="KW-0731">Sigma factor</keyword>
<dbReference type="InterPro" id="IPR014284">
    <property type="entry name" value="RNA_pol_sigma-70_dom"/>
</dbReference>
<dbReference type="NCBIfam" id="TIGR02937">
    <property type="entry name" value="sigma70-ECF"/>
    <property type="match status" value="1"/>
</dbReference>
<dbReference type="InterPro" id="IPR013249">
    <property type="entry name" value="RNA_pol_sigma70_r4_t2"/>
</dbReference>
<dbReference type="InterPro" id="IPR013324">
    <property type="entry name" value="RNA_pol_sigma_r3/r4-like"/>
</dbReference>
<evidence type="ECO:0000313" key="8">
    <source>
        <dbReference type="Proteomes" id="UP000724672"/>
    </source>
</evidence>
<dbReference type="RefSeq" id="WP_203366437.1">
    <property type="nucleotide sequence ID" value="NZ_WSFT01000036.1"/>
</dbReference>
<organism evidence="7 8">
    <name type="scientific">Anaeromonas frigoriresistens</name>
    <dbReference type="NCBI Taxonomy" id="2683708"/>
    <lineage>
        <taxon>Bacteria</taxon>
        <taxon>Bacillati</taxon>
        <taxon>Bacillota</taxon>
        <taxon>Tissierellia</taxon>
        <taxon>Tissierellales</taxon>
        <taxon>Thermohalobacteraceae</taxon>
        <taxon>Anaeromonas</taxon>
    </lineage>
</organism>
<feature type="domain" description="RNA polymerase sigma factor 70 region 4 type 2" evidence="6">
    <location>
        <begin position="118"/>
        <end position="168"/>
    </location>
</feature>
<evidence type="ECO:0000256" key="1">
    <source>
        <dbReference type="ARBA" id="ARBA00010641"/>
    </source>
</evidence>
<dbReference type="Gene3D" id="1.10.10.10">
    <property type="entry name" value="Winged helix-like DNA-binding domain superfamily/Winged helix DNA-binding domain"/>
    <property type="match status" value="1"/>
</dbReference>
<protein>
    <submittedName>
        <fullName evidence="7">RNA polymerase sigma factor</fullName>
    </submittedName>
</protein>
<dbReference type="CDD" id="cd06171">
    <property type="entry name" value="Sigma70_r4"/>
    <property type="match status" value="1"/>
</dbReference>
<dbReference type="InterPro" id="IPR039425">
    <property type="entry name" value="RNA_pol_sigma-70-like"/>
</dbReference>
<reference evidence="7" key="1">
    <citation type="submission" date="2019-12" db="EMBL/GenBank/DDBJ databases">
        <title>Clostridiaceae gen. nov. sp. nov., isolated from sediment in Xinjiang, China.</title>
        <authorList>
            <person name="Zhang R."/>
        </authorList>
    </citation>
    <scope>NUCLEOTIDE SEQUENCE</scope>
    <source>
        <strain evidence="7">D2Q-11</strain>
    </source>
</reference>
<accession>A0A942UX30</accession>